<evidence type="ECO:0000256" key="1">
    <source>
        <dbReference type="ARBA" id="ARBA00010062"/>
    </source>
</evidence>
<evidence type="ECO:0000313" key="7">
    <source>
        <dbReference type="Proteomes" id="UP000637002"/>
    </source>
</evidence>
<feature type="chain" id="PRO_5037380058" evidence="4">
    <location>
        <begin position="25"/>
        <end position="402"/>
    </location>
</feature>
<evidence type="ECO:0000313" key="6">
    <source>
        <dbReference type="EMBL" id="GGC79164.1"/>
    </source>
</evidence>
<dbReference type="SUPFAM" id="SSF53822">
    <property type="entry name" value="Periplasmic binding protein-like I"/>
    <property type="match status" value="1"/>
</dbReference>
<proteinExistence type="inferred from homology"/>
<dbReference type="RefSeq" id="WP_188611089.1">
    <property type="nucleotide sequence ID" value="NZ_BMGG01000007.1"/>
</dbReference>
<evidence type="ECO:0000256" key="4">
    <source>
        <dbReference type="SAM" id="SignalP"/>
    </source>
</evidence>
<comment type="similarity">
    <text evidence="1">Belongs to the leucine-binding protein family.</text>
</comment>
<gene>
    <name evidence="6" type="ORF">GCM10010994_41610</name>
</gene>
<keyword evidence="3" id="KW-0812">Transmembrane</keyword>
<dbReference type="InterPro" id="IPR028082">
    <property type="entry name" value="Peripla_BP_I"/>
</dbReference>
<name>A0A916UND8_9HYPH</name>
<dbReference type="AlphaFoldDB" id="A0A916UND8"/>
<feature type="signal peptide" evidence="4">
    <location>
        <begin position="1"/>
        <end position="24"/>
    </location>
</feature>
<evidence type="ECO:0000256" key="2">
    <source>
        <dbReference type="ARBA" id="ARBA00022729"/>
    </source>
</evidence>
<feature type="transmembrane region" description="Helical" evidence="3">
    <location>
        <begin position="103"/>
        <end position="123"/>
    </location>
</feature>
<reference evidence="6" key="1">
    <citation type="journal article" date="2014" name="Int. J. Syst. Evol. Microbiol.">
        <title>Complete genome sequence of Corynebacterium casei LMG S-19264T (=DSM 44701T), isolated from a smear-ripened cheese.</title>
        <authorList>
            <consortium name="US DOE Joint Genome Institute (JGI-PGF)"/>
            <person name="Walter F."/>
            <person name="Albersmeier A."/>
            <person name="Kalinowski J."/>
            <person name="Ruckert C."/>
        </authorList>
    </citation>
    <scope>NUCLEOTIDE SEQUENCE</scope>
    <source>
        <strain evidence="6">CGMCC 1.12919</strain>
    </source>
</reference>
<keyword evidence="7" id="KW-1185">Reference proteome</keyword>
<accession>A0A916UND8</accession>
<dbReference type="PANTHER" id="PTHR47235">
    <property type="entry name" value="BLR6548 PROTEIN"/>
    <property type="match status" value="1"/>
</dbReference>
<keyword evidence="2 4" id="KW-0732">Signal</keyword>
<sequence>MKHRMGTWASLLALAQLACGPATAGTYDEGATDTTIKIGNVAAASGAVAIYLPYREALSRCFAKINADGGIHGRKIEFISYDDGYNPARTVEQTRRLVEGDGVLFLVGGVGTATSLAAAPYLAQKKVPHLFVASSASKISDAELFPWMMGWQPAAAQEGAVFARYMVDTLGTSKIGVLYQNDDFGRDFLAGVKAGLGADGAGRLVAARPYEAAEPTITSQIAQIKAAGADTVYLAATGKFVAQGIKAIRELGWQPNIFIPYVANSPELVLKAADLKGDEKLFSAAFLKDPGDPRQATADDVKEWLAWMDKYYAGGNTSEVFNVWGWSICQTVAHVLRQAGDTLTRANVLKAANSLRDYRPPLVLPGILLSSSPTQHRLVKCLQLQRFAAGRWAPEGEVACAE</sequence>
<keyword evidence="3" id="KW-1133">Transmembrane helix</keyword>
<protein>
    <submittedName>
        <fullName evidence="6">Branched-chain amino acid ABC transporter substrate-binding protein</fullName>
    </submittedName>
</protein>
<feature type="domain" description="Leucine-binding protein" evidence="5">
    <location>
        <begin position="35"/>
        <end position="388"/>
    </location>
</feature>
<keyword evidence="3" id="KW-0472">Membrane</keyword>
<evidence type="ECO:0000256" key="3">
    <source>
        <dbReference type="SAM" id="Phobius"/>
    </source>
</evidence>
<dbReference type="Gene3D" id="3.40.50.2300">
    <property type="match status" value="2"/>
</dbReference>
<comment type="caution">
    <text evidence="6">The sequence shown here is derived from an EMBL/GenBank/DDBJ whole genome shotgun (WGS) entry which is preliminary data.</text>
</comment>
<reference evidence="6" key="2">
    <citation type="submission" date="2020-09" db="EMBL/GenBank/DDBJ databases">
        <authorList>
            <person name="Sun Q."/>
            <person name="Zhou Y."/>
        </authorList>
    </citation>
    <scope>NUCLEOTIDE SEQUENCE</scope>
    <source>
        <strain evidence="6">CGMCC 1.12919</strain>
    </source>
</reference>
<dbReference type="PANTHER" id="PTHR47235:SF1">
    <property type="entry name" value="BLR6548 PROTEIN"/>
    <property type="match status" value="1"/>
</dbReference>
<organism evidence="6 7">
    <name type="scientific">Chelatococcus reniformis</name>
    <dbReference type="NCBI Taxonomy" id="1494448"/>
    <lineage>
        <taxon>Bacteria</taxon>
        <taxon>Pseudomonadati</taxon>
        <taxon>Pseudomonadota</taxon>
        <taxon>Alphaproteobacteria</taxon>
        <taxon>Hyphomicrobiales</taxon>
        <taxon>Chelatococcaceae</taxon>
        <taxon>Chelatococcus</taxon>
    </lineage>
</organism>
<dbReference type="Proteomes" id="UP000637002">
    <property type="component" value="Unassembled WGS sequence"/>
</dbReference>
<evidence type="ECO:0000259" key="5">
    <source>
        <dbReference type="Pfam" id="PF13458"/>
    </source>
</evidence>
<dbReference type="EMBL" id="BMGG01000007">
    <property type="protein sequence ID" value="GGC79164.1"/>
    <property type="molecule type" value="Genomic_DNA"/>
</dbReference>
<dbReference type="InterPro" id="IPR028081">
    <property type="entry name" value="Leu-bd"/>
</dbReference>
<dbReference type="CDD" id="cd06343">
    <property type="entry name" value="PBP1_ABC_ligand_binding-like"/>
    <property type="match status" value="1"/>
</dbReference>
<dbReference type="Pfam" id="PF13458">
    <property type="entry name" value="Peripla_BP_6"/>
    <property type="match status" value="1"/>
</dbReference>